<organism evidence="2 4">
    <name type="scientific">Zophobas morio</name>
    <dbReference type="NCBI Taxonomy" id="2755281"/>
    <lineage>
        <taxon>Eukaryota</taxon>
        <taxon>Metazoa</taxon>
        <taxon>Ecdysozoa</taxon>
        <taxon>Arthropoda</taxon>
        <taxon>Hexapoda</taxon>
        <taxon>Insecta</taxon>
        <taxon>Pterygota</taxon>
        <taxon>Neoptera</taxon>
        <taxon>Endopterygota</taxon>
        <taxon>Coleoptera</taxon>
        <taxon>Polyphaga</taxon>
        <taxon>Cucujiformia</taxon>
        <taxon>Tenebrionidae</taxon>
        <taxon>Zophobas</taxon>
    </lineage>
</organism>
<evidence type="ECO:0000313" key="2">
    <source>
        <dbReference type="EMBL" id="KAJ3640904.1"/>
    </source>
</evidence>
<feature type="coiled-coil region" evidence="1">
    <location>
        <begin position="149"/>
        <end position="183"/>
    </location>
</feature>
<feature type="coiled-coil region" evidence="1">
    <location>
        <begin position="259"/>
        <end position="286"/>
    </location>
</feature>
<evidence type="ECO:0000313" key="4">
    <source>
        <dbReference type="Proteomes" id="UP001168821"/>
    </source>
</evidence>
<sequence>MDFPIAPPKERTLGDGIDSSLLKLSESALTRNNLKMNLHLSNGPITFRPIEPKCQIFTLKPVYVSKERKQPKFLIRKPKEPKFVPYEPYKGAVEPIIAHKTEIKKLPVKSSRNNVEIQDLVAQMAQMRSVEMNKANEEAVQNDEPLISRRQWEQERLGYETDIKNLRETNSHLENQIKFQAQVNSELKTLLVAAVGEDLESRVQHLTEDKLQLARALLNSANHLTSHQEQTEWLSGQCEVWRSKFLASSLMVEELARWKSALTSRINELQEIVKKLLDERYRVQNKCLKTCCLLQSTRKKLVGDEMQQCDLNSSNIVDLSTLNYSLTQDISQLVDIDNKRCDDLYESYGTLSQHTGIETTAMKLLQNPVTISNKQDAICNALMGTALSLSGEQIYLKSPGQASCCPHCTGEIKNI</sequence>
<dbReference type="AlphaFoldDB" id="A0AA38HTL2"/>
<gene>
    <name evidence="3" type="ORF">Zmor_001844</name>
    <name evidence="2" type="ORF">Zmor_027437</name>
</gene>
<dbReference type="GO" id="GO:0000139">
    <property type="term" value="C:Golgi membrane"/>
    <property type="evidence" value="ECO:0007669"/>
    <property type="project" value="TreeGrafter"/>
</dbReference>
<dbReference type="Proteomes" id="UP001168821">
    <property type="component" value="Unassembled WGS sequence"/>
</dbReference>
<dbReference type="EMBL" id="JALNTZ010000001">
    <property type="protein sequence ID" value="KAJ3666401.1"/>
    <property type="molecule type" value="Genomic_DNA"/>
</dbReference>
<dbReference type="GO" id="GO:0007030">
    <property type="term" value="P:Golgi organization"/>
    <property type="evidence" value="ECO:0007669"/>
    <property type="project" value="InterPro"/>
</dbReference>
<keyword evidence="4" id="KW-1185">Reference proteome</keyword>
<dbReference type="EMBL" id="JALNTZ010000009">
    <property type="protein sequence ID" value="KAJ3640904.1"/>
    <property type="molecule type" value="Genomic_DNA"/>
</dbReference>
<accession>A0AA38HTL2</accession>
<proteinExistence type="predicted"/>
<reference evidence="2" key="1">
    <citation type="journal article" date="2023" name="G3 (Bethesda)">
        <title>Whole genome assemblies of Zophobas morio and Tenebrio molitor.</title>
        <authorList>
            <person name="Kaur S."/>
            <person name="Stinson S.A."/>
            <person name="diCenzo G.C."/>
        </authorList>
    </citation>
    <scope>NUCLEOTIDE SEQUENCE</scope>
    <source>
        <strain evidence="2">QUZm001</strain>
    </source>
</reference>
<protein>
    <recommendedName>
        <fullName evidence="5">Golgin-45</fullName>
    </recommendedName>
</protein>
<dbReference type="InterPro" id="IPR027095">
    <property type="entry name" value="Golgin-45"/>
</dbReference>
<evidence type="ECO:0008006" key="5">
    <source>
        <dbReference type="Google" id="ProtNLM"/>
    </source>
</evidence>
<dbReference type="GO" id="GO:0043001">
    <property type="term" value="P:Golgi to plasma membrane protein transport"/>
    <property type="evidence" value="ECO:0007669"/>
    <property type="project" value="InterPro"/>
</dbReference>
<dbReference type="PANTHER" id="PTHR13066:SF2">
    <property type="entry name" value="GOLGIN-45"/>
    <property type="match status" value="1"/>
</dbReference>
<evidence type="ECO:0000256" key="1">
    <source>
        <dbReference type="SAM" id="Coils"/>
    </source>
</evidence>
<comment type="caution">
    <text evidence="2">The sequence shown here is derived from an EMBL/GenBank/DDBJ whole genome shotgun (WGS) entry which is preliminary data.</text>
</comment>
<keyword evidence="1" id="KW-0175">Coiled coil</keyword>
<name>A0AA38HTL2_9CUCU</name>
<evidence type="ECO:0000313" key="3">
    <source>
        <dbReference type="EMBL" id="KAJ3666401.1"/>
    </source>
</evidence>
<dbReference type="PANTHER" id="PTHR13066">
    <property type="entry name" value="BASIC LEUCINE ZIPPER NUCLEAR FACTOR 1 BLZF1 PROTEIN"/>
    <property type="match status" value="1"/>
</dbReference>